<dbReference type="PANTHER" id="PTHR12631">
    <property type="entry name" value="ALPHA-L-IDURONIDASE"/>
    <property type="match status" value="1"/>
</dbReference>
<dbReference type="InterPro" id="IPR017853">
    <property type="entry name" value="GH"/>
</dbReference>
<dbReference type="SUPFAM" id="SSF51445">
    <property type="entry name" value="(Trans)glycosidases"/>
    <property type="match status" value="1"/>
</dbReference>
<evidence type="ECO:0000313" key="3">
    <source>
        <dbReference type="Proteomes" id="UP001597541"/>
    </source>
</evidence>
<gene>
    <name evidence="2" type="ORF">ACFSUF_14250</name>
</gene>
<name>A0ABW5PE96_9BACL</name>
<feature type="chain" id="PRO_5047148576" description="Glycoside hydrolase family 5 domain-containing protein" evidence="1">
    <location>
        <begin position="28"/>
        <end position="496"/>
    </location>
</feature>
<dbReference type="EMBL" id="JBHUME010000008">
    <property type="protein sequence ID" value="MFD2613590.1"/>
    <property type="molecule type" value="Genomic_DNA"/>
</dbReference>
<organism evidence="2 3">
    <name type="scientific">Paenibacillus gansuensis</name>
    <dbReference type="NCBI Taxonomy" id="306542"/>
    <lineage>
        <taxon>Bacteria</taxon>
        <taxon>Bacillati</taxon>
        <taxon>Bacillota</taxon>
        <taxon>Bacilli</taxon>
        <taxon>Bacillales</taxon>
        <taxon>Paenibacillaceae</taxon>
        <taxon>Paenibacillus</taxon>
    </lineage>
</organism>
<comment type="caution">
    <text evidence="2">The sequence shown here is derived from an EMBL/GenBank/DDBJ whole genome shotgun (WGS) entry which is preliminary data.</text>
</comment>
<dbReference type="InterPro" id="IPR051923">
    <property type="entry name" value="Glycosyl_Hydrolase_39"/>
</dbReference>
<keyword evidence="3" id="KW-1185">Reference proteome</keyword>
<evidence type="ECO:0000256" key="1">
    <source>
        <dbReference type="SAM" id="SignalP"/>
    </source>
</evidence>
<sequence>MKAMVKLKHLISMVLALVFLFSTFTSASAFKTQGIVTGRLYNELSTNLTAFQEFQDLKLGWIRIEFEEFYGVPAGSTFTSAAVQANKTKFQQVIANAHSKGLKVLGVIANSAIPDIPNFPNTDASIQSFKSAVQWHLDNYNVDAIQIWNEPSANVKFTNTNLARYAKTLIEVYALKPQYPNVKFVGPATANAEAGVWLGQHGYGYDPENSIFNSTIMLNYRAANNGKLPLDVISWHPYGTQGDPNGNFYFGRTFATYYNEIKAYTDVTGRNVIGSYPIWFTEYGWDANLVGEENQRIYTERMIGLIYARPQIEIPFLYGFRDDEDGPGTEDKAFGIRKNSLFGYAKKRVFYPFASHSSIVGLFTQDGVNEWTVDQIIDKYLSSGGRAAYGDAYRHSNAPWYGDKAHYWGPGNNGIIQQFNNGSYGECGILLKVGAANAYLLKGGFYTFYVNNNGPYAYGWPTSDEYYDSATGYVMQKFENGKLRWKSGEAVTWVSN</sequence>
<dbReference type="Gene3D" id="3.20.20.80">
    <property type="entry name" value="Glycosidases"/>
    <property type="match status" value="1"/>
</dbReference>
<evidence type="ECO:0008006" key="4">
    <source>
        <dbReference type="Google" id="ProtNLM"/>
    </source>
</evidence>
<dbReference type="Proteomes" id="UP001597541">
    <property type="component" value="Unassembled WGS sequence"/>
</dbReference>
<dbReference type="PANTHER" id="PTHR12631:SF10">
    <property type="entry name" value="BETA-XYLOSIDASE-LIKE PROTEIN-RELATED"/>
    <property type="match status" value="1"/>
</dbReference>
<dbReference type="RefSeq" id="WP_377603616.1">
    <property type="nucleotide sequence ID" value="NZ_JBHUME010000008.1"/>
</dbReference>
<evidence type="ECO:0000313" key="2">
    <source>
        <dbReference type="EMBL" id="MFD2613590.1"/>
    </source>
</evidence>
<feature type="signal peptide" evidence="1">
    <location>
        <begin position="1"/>
        <end position="27"/>
    </location>
</feature>
<reference evidence="3" key="1">
    <citation type="journal article" date="2019" name="Int. J. Syst. Evol. Microbiol.">
        <title>The Global Catalogue of Microorganisms (GCM) 10K type strain sequencing project: providing services to taxonomists for standard genome sequencing and annotation.</title>
        <authorList>
            <consortium name="The Broad Institute Genomics Platform"/>
            <consortium name="The Broad Institute Genome Sequencing Center for Infectious Disease"/>
            <person name="Wu L."/>
            <person name="Ma J."/>
        </authorList>
    </citation>
    <scope>NUCLEOTIDE SEQUENCE [LARGE SCALE GENOMIC DNA]</scope>
    <source>
        <strain evidence="3">KCTC 3950</strain>
    </source>
</reference>
<protein>
    <recommendedName>
        <fullName evidence="4">Glycoside hydrolase family 5 domain-containing protein</fullName>
    </recommendedName>
</protein>
<proteinExistence type="predicted"/>
<accession>A0ABW5PE96</accession>
<keyword evidence="1" id="KW-0732">Signal</keyword>